<comment type="similarity">
    <text evidence="1">Belongs to the metallophosphoesterase superfamily. YfcE family.</text>
</comment>
<organism evidence="3 4">
    <name type="scientific">Halobaculum marinum</name>
    <dbReference type="NCBI Taxonomy" id="3031996"/>
    <lineage>
        <taxon>Archaea</taxon>
        <taxon>Methanobacteriati</taxon>
        <taxon>Methanobacteriota</taxon>
        <taxon>Stenosarchaea group</taxon>
        <taxon>Halobacteria</taxon>
        <taxon>Halobacteriales</taxon>
        <taxon>Haloferacaceae</taxon>
        <taxon>Halobaculum</taxon>
    </lineage>
</organism>
<comment type="caution">
    <text evidence="3">The sequence shown here is derived from an EMBL/GenBank/DDBJ whole genome shotgun (WGS) entry which is preliminary data.</text>
</comment>
<protein>
    <recommendedName>
        <fullName evidence="1">Phosphoesterase</fullName>
        <ecNumber evidence="1">3.1.4.-</ecNumber>
    </recommendedName>
</protein>
<reference evidence="3 4" key="1">
    <citation type="journal article" date="2019" name="Int. J. Syst. Evol. Microbiol.">
        <title>The Global Catalogue of Microorganisms (GCM) 10K type strain sequencing project: providing services to taxonomists for standard genome sequencing and annotation.</title>
        <authorList>
            <consortium name="The Broad Institute Genomics Platform"/>
            <consortium name="The Broad Institute Genome Sequencing Center for Infectious Disease"/>
            <person name="Wu L."/>
            <person name="Ma J."/>
        </authorList>
    </citation>
    <scope>NUCLEOTIDE SEQUENCE [LARGE SCALE GENOMIC DNA]</scope>
    <source>
        <strain evidence="3 4">DT55</strain>
    </source>
</reference>
<dbReference type="InterPro" id="IPR000979">
    <property type="entry name" value="Phosphodiesterase_MJ0936/Vps29"/>
</dbReference>
<dbReference type="Proteomes" id="UP001596388">
    <property type="component" value="Unassembled WGS sequence"/>
</dbReference>
<dbReference type="Pfam" id="PF12850">
    <property type="entry name" value="Metallophos_2"/>
    <property type="match status" value="2"/>
</dbReference>
<comment type="cofactor">
    <cofactor evidence="1">
        <name>a divalent metal cation</name>
        <dbReference type="ChEBI" id="CHEBI:60240"/>
    </cofactor>
</comment>
<dbReference type="GO" id="GO:0016787">
    <property type="term" value="F:hydrolase activity"/>
    <property type="evidence" value="ECO:0007669"/>
    <property type="project" value="UniProtKB-UniRule"/>
</dbReference>
<dbReference type="RefSeq" id="WP_276238345.1">
    <property type="nucleotide sequence ID" value="NZ_CP119989.1"/>
</dbReference>
<dbReference type="GeneID" id="79268917"/>
<dbReference type="AlphaFoldDB" id="A0ABD5X0X6"/>
<dbReference type="NCBIfam" id="TIGR00040">
    <property type="entry name" value="yfcE"/>
    <property type="match status" value="1"/>
</dbReference>
<dbReference type="EMBL" id="JBHTAG010000002">
    <property type="protein sequence ID" value="MFC7097182.1"/>
    <property type="molecule type" value="Genomic_DNA"/>
</dbReference>
<evidence type="ECO:0000313" key="3">
    <source>
        <dbReference type="EMBL" id="MFC7097182.1"/>
    </source>
</evidence>
<dbReference type="InterPro" id="IPR029052">
    <property type="entry name" value="Metallo-depent_PP-like"/>
</dbReference>
<accession>A0ABD5X0X6</accession>
<dbReference type="InterPro" id="IPR024654">
    <property type="entry name" value="Calcineurin-like_PHP_lpxH"/>
</dbReference>
<sequence>MDLAIVSDSHIPERADEIPDPFRERIAAADHTLHVGDVETAGVLAEFRDLAGELTGVRGNIDPTDIGLPTVAAIEAEDVTVVAVHGAVNPATRDPAIGPDPDHDDWMAASGVVADGHDWLEAVTTTARVVAAEGVTPELERACTPVPADVDAADIDAVAAAADSAPDPDQTVVGVGGHSHRVVEDTHRGVTVLNPGTVTGSYPGPRTTMMTLELDDGDVDVTVHELDE</sequence>
<dbReference type="PANTHER" id="PTHR11124">
    <property type="entry name" value="VACUOLAR SORTING PROTEIN VPS29"/>
    <property type="match status" value="1"/>
</dbReference>
<proteinExistence type="inferred from homology"/>
<dbReference type="EC" id="3.1.4.-" evidence="1"/>
<keyword evidence="1" id="KW-0479">Metal-binding</keyword>
<evidence type="ECO:0000256" key="1">
    <source>
        <dbReference type="RuleBase" id="RU362039"/>
    </source>
</evidence>
<evidence type="ECO:0000259" key="2">
    <source>
        <dbReference type="Pfam" id="PF12850"/>
    </source>
</evidence>
<dbReference type="GO" id="GO:0046872">
    <property type="term" value="F:metal ion binding"/>
    <property type="evidence" value="ECO:0007669"/>
    <property type="project" value="UniProtKB-KW"/>
</dbReference>
<dbReference type="SUPFAM" id="SSF56300">
    <property type="entry name" value="Metallo-dependent phosphatases"/>
    <property type="match status" value="1"/>
</dbReference>
<feature type="domain" description="Calcineurin-like phosphoesterase" evidence="2">
    <location>
        <begin position="169"/>
        <end position="216"/>
    </location>
</feature>
<name>A0ABD5X0X6_9EURY</name>
<gene>
    <name evidence="3" type="ORF">ACFQKD_07675</name>
</gene>
<dbReference type="Gene3D" id="3.60.21.10">
    <property type="match status" value="1"/>
</dbReference>
<evidence type="ECO:0000313" key="4">
    <source>
        <dbReference type="Proteomes" id="UP001596388"/>
    </source>
</evidence>
<feature type="domain" description="Calcineurin-like phosphoesterase" evidence="2">
    <location>
        <begin position="1"/>
        <end position="94"/>
    </location>
</feature>
<keyword evidence="4" id="KW-1185">Reference proteome</keyword>